<evidence type="ECO:0008006" key="3">
    <source>
        <dbReference type="Google" id="ProtNLM"/>
    </source>
</evidence>
<dbReference type="Proteomes" id="UP000027180">
    <property type="component" value="Chromosome"/>
</dbReference>
<sequence length="106" mass="11337">MIGNIGGIAIDCSPTGHNLTIGSRFNGGKAMETKMLDAHIPLPLAARLDALAADLALPRDLIVAEAIAAWLDTEERRRITTLRALAAANTIVVVEHDRVIDWADSL</sequence>
<reference evidence="1 2" key="1">
    <citation type="submission" date="2013-12" db="EMBL/GenBank/DDBJ databases">
        <title>Complete genome sequence of Rhizobium etli bv. mimosae IE4771.</title>
        <authorList>
            <person name="Bustos P."/>
            <person name="Santamaria R.I."/>
            <person name="Lozano L."/>
            <person name="Ormeno-Orrillo E."/>
            <person name="Rogel M.A."/>
            <person name="Romero D."/>
            <person name="Cevallos M.A."/>
            <person name="Martinez-Romero E."/>
            <person name="Gonzalez V."/>
        </authorList>
    </citation>
    <scope>NUCLEOTIDE SEQUENCE [LARGE SCALE GENOMIC DNA]</scope>
    <source>
        <strain evidence="1 2">IE4771</strain>
    </source>
</reference>
<dbReference type="SUPFAM" id="SSF47598">
    <property type="entry name" value="Ribbon-helix-helix"/>
    <property type="match status" value="1"/>
</dbReference>
<accession>A0A060I3G6</accession>
<dbReference type="EMBL" id="CP006986">
    <property type="protein sequence ID" value="AIC28382.1"/>
    <property type="molecule type" value="Genomic_DNA"/>
</dbReference>
<dbReference type="GO" id="GO:0006355">
    <property type="term" value="P:regulation of DNA-templated transcription"/>
    <property type="evidence" value="ECO:0007669"/>
    <property type="project" value="InterPro"/>
</dbReference>
<protein>
    <recommendedName>
        <fullName evidence="3">Ribbon-helix-helix domain-containing protein</fullName>
    </recommendedName>
</protein>
<dbReference type="InterPro" id="IPR010985">
    <property type="entry name" value="Ribbon_hlx_hlx"/>
</dbReference>
<dbReference type="KEGG" id="rei:IE4771_CH03298"/>
<proteinExistence type="predicted"/>
<organism evidence="1 2">
    <name type="scientific">Rhizobium etli bv. mimosae str. IE4771</name>
    <dbReference type="NCBI Taxonomy" id="1432050"/>
    <lineage>
        <taxon>Bacteria</taxon>
        <taxon>Pseudomonadati</taxon>
        <taxon>Pseudomonadota</taxon>
        <taxon>Alphaproteobacteria</taxon>
        <taxon>Hyphomicrobiales</taxon>
        <taxon>Rhizobiaceae</taxon>
        <taxon>Rhizobium/Agrobacterium group</taxon>
        <taxon>Rhizobium</taxon>
    </lineage>
</organism>
<evidence type="ECO:0000313" key="1">
    <source>
        <dbReference type="EMBL" id="AIC28382.1"/>
    </source>
</evidence>
<gene>
    <name evidence="1" type="ORF">IE4771_CH03298</name>
</gene>
<evidence type="ECO:0000313" key="2">
    <source>
        <dbReference type="Proteomes" id="UP000027180"/>
    </source>
</evidence>
<name>A0A060I3G6_RHIET</name>
<dbReference type="HOGENOM" id="CLU_155311_4_0_5"/>
<dbReference type="AlphaFoldDB" id="A0A060I3G6"/>